<dbReference type="SUPFAM" id="SSF58104">
    <property type="entry name" value="Methyl-accepting chemotaxis protein (MCP) signaling domain"/>
    <property type="match status" value="1"/>
</dbReference>
<gene>
    <name evidence="8" type="ORF">PZA18_09675</name>
</gene>
<evidence type="ECO:0000259" key="6">
    <source>
        <dbReference type="PROSITE" id="PS50111"/>
    </source>
</evidence>
<dbReference type="Pfam" id="PF00015">
    <property type="entry name" value="MCPsignal"/>
    <property type="match status" value="1"/>
</dbReference>
<dbReference type="SMART" id="SM00283">
    <property type="entry name" value="MA"/>
    <property type="match status" value="1"/>
</dbReference>
<dbReference type="Proteomes" id="UP001172778">
    <property type="component" value="Unassembled WGS sequence"/>
</dbReference>
<dbReference type="Pfam" id="PF00672">
    <property type="entry name" value="HAMP"/>
    <property type="match status" value="1"/>
</dbReference>
<evidence type="ECO:0000256" key="3">
    <source>
        <dbReference type="PROSITE-ProRule" id="PRU00284"/>
    </source>
</evidence>
<proteinExistence type="inferred from homology"/>
<dbReference type="EMBL" id="JARRAF010000009">
    <property type="protein sequence ID" value="MDK2124318.1"/>
    <property type="molecule type" value="Genomic_DNA"/>
</dbReference>
<feature type="domain" description="Methyl-accepting transducer" evidence="6">
    <location>
        <begin position="271"/>
        <end position="510"/>
    </location>
</feature>
<dbReference type="InterPro" id="IPR003660">
    <property type="entry name" value="HAMP_dom"/>
</dbReference>
<keyword evidence="5" id="KW-1133">Transmembrane helix</keyword>
<dbReference type="PROSITE" id="PS50111">
    <property type="entry name" value="CHEMOTAXIS_TRANSDUC_2"/>
    <property type="match status" value="1"/>
</dbReference>
<feature type="transmembrane region" description="Helical" evidence="5">
    <location>
        <begin position="12"/>
        <end position="30"/>
    </location>
</feature>
<evidence type="ECO:0000256" key="4">
    <source>
        <dbReference type="SAM" id="Coils"/>
    </source>
</evidence>
<feature type="domain" description="HAMP" evidence="7">
    <location>
        <begin position="213"/>
        <end position="266"/>
    </location>
</feature>
<protein>
    <submittedName>
        <fullName evidence="8">Methyl-accepting chemotaxis protein</fullName>
    </submittedName>
</protein>
<comment type="caution">
    <text evidence="8">The sequence shown here is derived from an EMBL/GenBank/DDBJ whole genome shotgun (WGS) entry which is preliminary data.</text>
</comment>
<keyword evidence="5" id="KW-0812">Transmembrane</keyword>
<evidence type="ECO:0000256" key="5">
    <source>
        <dbReference type="SAM" id="Phobius"/>
    </source>
</evidence>
<feature type="coiled-coil region" evidence="4">
    <location>
        <begin position="314"/>
        <end position="348"/>
    </location>
</feature>
<dbReference type="InterPro" id="IPR004089">
    <property type="entry name" value="MCPsignal_dom"/>
</dbReference>
<keyword evidence="9" id="KW-1185">Reference proteome</keyword>
<name>A0ABT7DW91_9NEIS</name>
<dbReference type="CDD" id="cd06225">
    <property type="entry name" value="HAMP"/>
    <property type="match status" value="1"/>
</dbReference>
<dbReference type="PROSITE" id="PS50885">
    <property type="entry name" value="HAMP"/>
    <property type="match status" value="1"/>
</dbReference>
<evidence type="ECO:0000259" key="7">
    <source>
        <dbReference type="PROSITE" id="PS50885"/>
    </source>
</evidence>
<dbReference type="PANTHER" id="PTHR32089">
    <property type="entry name" value="METHYL-ACCEPTING CHEMOTAXIS PROTEIN MCPB"/>
    <property type="match status" value="1"/>
</dbReference>
<accession>A0ABT7DW91</accession>
<keyword evidence="4" id="KW-0175">Coiled coil</keyword>
<evidence type="ECO:0000313" key="8">
    <source>
        <dbReference type="EMBL" id="MDK2124318.1"/>
    </source>
</evidence>
<dbReference type="Gene3D" id="6.10.340.10">
    <property type="match status" value="1"/>
</dbReference>
<dbReference type="Gene3D" id="1.10.287.950">
    <property type="entry name" value="Methyl-accepting chemotaxis protein"/>
    <property type="match status" value="1"/>
</dbReference>
<reference evidence="8" key="1">
    <citation type="submission" date="2023-03" db="EMBL/GenBank/DDBJ databases">
        <title>Chitinimonas shenzhenensis gen. nov., sp. nov., a novel member of family Burkholderiaceae isolated from activated sludge collected in Shen Zhen, China.</title>
        <authorList>
            <person name="Wang X."/>
        </authorList>
    </citation>
    <scope>NUCLEOTIDE SEQUENCE</scope>
    <source>
        <strain evidence="8">DQS-5</strain>
    </source>
</reference>
<organism evidence="8 9">
    <name type="scientific">Parachitinimonas caeni</name>
    <dbReference type="NCBI Taxonomy" id="3031301"/>
    <lineage>
        <taxon>Bacteria</taxon>
        <taxon>Pseudomonadati</taxon>
        <taxon>Pseudomonadota</taxon>
        <taxon>Betaproteobacteria</taxon>
        <taxon>Neisseriales</taxon>
        <taxon>Chitinibacteraceae</taxon>
        <taxon>Parachitinimonas</taxon>
    </lineage>
</organism>
<keyword evidence="5" id="KW-0472">Membrane</keyword>
<dbReference type="PANTHER" id="PTHR32089:SF112">
    <property type="entry name" value="LYSOZYME-LIKE PROTEIN-RELATED"/>
    <property type="match status" value="1"/>
</dbReference>
<evidence type="ECO:0000256" key="1">
    <source>
        <dbReference type="ARBA" id="ARBA00023224"/>
    </source>
</evidence>
<sequence length="543" mass="57705">MRNGSLRTKLMAMFMLANLVTALIYTGYIYHLKVQSVMAGIDGKLFGVAYAVPDMVGEGYIQRGKAPESISDSEYTRIGEKLDSYAKKAGIGSLYVLGTQGNQAVYLADSFDAKAKETKQYSPHFTLYTQAAATAQKAFAEGGEQVGQFRDAVGERRVAIVALKTTQGYAYLVGADVSTASLGREARAALLSALVLGLLGFAIGGVIAYISSNLVVKAVEAMSRTLTEVARTRNLTAEVKIRSQDEVGRMAQDFNQLMGEFRLVLGNAKLAAADNAELSRQFLSVTDDIGSRIGLSAGQLTEVTESAEGIGQTADQSAQRANALKADIQEVEARLHEAREQMAAMSHEIESGASANRELTGAYQTLSQDVRQITTILGTISAISEQTNLLALNAAIEAARAGELGRGFAVVADEVRKLAGQTQSTLGETNQFVGKILQTIERTTRQVEAQAKQIDVLVGASAAVDDAISSTSDMMARTSGVVGDTASDAEAVRQAIDTIRERLQVLNGLMQDTRQKVAGIGSDAQQLGANAMTLNQSLSGFQT</sequence>
<keyword evidence="1 3" id="KW-0807">Transducer</keyword>
<comment type="similarity">
    <text evidence="2">Belongs to the methyl-accepting chemotaxis (MCP) protein family.</text>
</comment>
<evidence type="ECO:0000313" key="9">
    <source>
        <dbReference type="Proteomes" id="UP001172778"/>
    </source>
</evidence>
<dbReference type="SMART" id="SM00304">
    <property type="entry name" value="HAMP"/>
    <property type="match status" value="1"/>
</dbReference>
<dbReference type="RefSeq" id="WP_284100629.1">
    <property type="nucleotide sequence ID" value="NZ_JARRAF010000009.1"/>
</dbReference>
<evidence type="ECO:0000256" key="2">
    <source>
        <dbReference type="ARBA" id="ARBA00029447"/>
    </source>
</evidence>
<feature type="transmembrane region" description="Helical" evidence="5">
    <location>
        <begin position="188"/>
        <end position="210"/>
    </location>
</feature>